<dbReference type="GO" id="GO:0042597">
    <property type="term" value="C:periplasmic space"/>
    <property type="evidence" value="ECO:0007669"/>
    <property type="project" value="UniProtKB-SubCell"/>
</dbReference>
<name>A0AA41XIM3_9MICO</name>
<sequence>MRNRRPAAVAAVLATATAVALALTGCATSSTATPDSTSEGSAEGETKTVTVGIDIPFHPLYAYLTAKSDEIFADSGYDIDFEVLDATTLVPSFGRGDIDIVTTVPSFQPRIKDQYGIDTQFFYPMARWTPGSELYVAGDSDIQSIEDLAGKKVAIPPLATRFGAEEAAVLATTGETIQDYFELTETDAAAQELTLGRADAAFIEAPATAPLIEAGFRPVYNVQEAFEEEFGDPAVLSGGFIASNEFAEANPEVIDLIVQATQDVWTQFQEDPESVLTVASDETGIPVEQLELVSQILNLAEMPDDQKIVSETDVATWSAIFPLLVEAGFLTEEPEDPASMFIVTE</sequence>
<evidence type="ECO:0000313" key="6">
    <source>
        <dbReference type="Proteomes" id="UP001165587"/>
    </source>
</evidence>
<dbReference type="Pfam" id="PF12974">
    <property type="entry name" value="Phosphonate-bd"/>
    <property type="match status" value="1"/>
</dbReference>
<organism evidence="5 6">
    <name type="scientific">Herbiconiux oxytropis</name>
    <dbReference type="NCBI Taxonomy" id="2970915"/>
    <lineage>
        <taxon>Bacteria</taxon>
        <taxon>Bacillati</taxon>
        <taxon>Actinomycetota</taxon>
        <taxon>Actinomycetes</taxon>
        <taxon>Micrococcales</taxon>
        <taxon>Microbacteriaceae</taxon>
        <taxon>Herbiconiux</taxon>
    </lineage>
</organism>
<feature type="chain" id="PRO_5041326030" evidence="4">
    <location>
        <begin position="23"/>
        <end position="345"/>
    </location>
</feature>
<proteinExistence type="inferred from homology"/>
<dbReference type="EMBL" id="JANLCK010000006">
    <property type="protein sequence ID" value="MCS5726618.1"/>
    <property type="molecule type" value="Genomic_DNA"/>
</dbReference>
<dbReference type="PANTHER" id="PTHR30024:SF47">
    <property type="entry name" value="TAURINE-BINDING PERIPLASMIC PROTEIN"/>
    <property type="match status" value="1"/>
</dbReference>
<comment type="subcellular location">
    <subcellularLocation>
        <location evidence="1">Periplasm</location>
    </subcellularLocation>
</comment>
<dbReference type="PANTHER" id="PTHR30024">
    <property type="entry name" value="ALIPHATIC SULFONATES-BINDING PROTEIN-RELATED"/>
    <property type="match status" value="1"/>
</dbReference>
<evidence type="ECO:0000256" key="2">
    <source>
        <dbReference type="ARBA" id="ARBA00010742"/>
    </source>
</evidence>
<dbReference type="AlphaFoldDB" id="A0AA41XIM3"/>
<protein>
    <submittedName>
        <fullName evidence="5">ABC transporter substrate-binding protein</fullName>
    </submittedName>
</protein>
<gene>
    <name evidence="5" type="ORF">N1028_12020</name>
</gene>
<comment type="caution">
    <text evidence="5">The sequence shown here is derived from an EMBL/GenBank/DDBJ whole genome shotgun (WGS) entry which is preliminary data.</text>
</comment>
<dbReference type="Proteomes" id="UP001165587">
    <property type="component" value="Unassembled WGS sequence"/>
</dbReference>
<dbReference type="Gene3D" id="3.40.190.10">
    <property type="entry name" value="Periplasmic binding protein-like II"/>
    <property type="match status" value="2"/>
</dbReference>
<feature type="signal peptide" evidence="4">
    <location>
        <begin position="1"/>
        <end position="22"/>
    </location>
</feature>
<evidence type="ECO:0000256" key="4">
    <source>
        <dbReference type="SAM" id="SignalP"/>
    </source>
</evidence>
<evidence type="ECO:0000256" key="3">
    <source>
        <dbReference type="ARBA" id="ARBA00022729"/>
    </source>
</evidence>
<keyword evidence="6" id="KW-1185">Reference proteome</keyword>
<accession>A0AA41XIM3</accession>
<dbReference type="PROSITE" id="PS51257">
    <property type="entry name" value="PROKAR_LIPOPROTEIN"/>
    <property type="match status" value="1"/>
</dbReference>
<reference evidence="5" key="1">
    <citation type="submission" date="2022-08" db="EMBL/GenBank/DDBJ databases">
        <authorList>
            <person name="Deng Y."/>
            <person name="Han X.-F."/>
            <person name="Zhang Y.-Q."/>
        </authorList>
    </citation>
    <scope>NUCLEOTIDE SEQUENCE</scope>
    <source>
        <strain evidence="5">CPCC 203407</strain>
    </source>
</reference>
<evidence type="ECO:0000256" key="1">
    <source>
        <dbReference type="ARBA" id="ARBA00004418"/>
    </source>
</evidence>
<dbReference type="SUPFAM" id="SSF53850">
    <property type="entry name" value="Periplasmic binding protein-like II"/>
    <property type="match status" value="1"/>
</dbReference>
<evidence type="ECO:0000313" key="5">
    <source>
        <dbReference type="EMBL" id="MCS5726618.1"/>
    </source>
</evidence>
<keyword evidence="3 4" id="KW-0732">Signal</keyword>
<dbReference type="RefSeq" id="WP_259529224.1">
    <property type="nucleotide sequence ID" value="NZ_JANLCK010000006.1"/>
</dbReference>
<comment type="similarity">
    <text evidence="2">Belongs to the bacterial solute-binding protein SsuA/TauA family.</text>
</comment>